<gene>
    <name evidence="11" type="primary">A03p006700.1_BraROA</name>
    <name evidence="11" type="ORF">IGI04_009311</name>
</gene>
<evidence type="ECO:0000256" key="8">
    <source>
        <dbReference type="SAM" id="SignalP"/>
    </source>
</evidence>
<dbReference type="PROSITE" id="PS50011">
    <property type="entry name" value="PROTEIN_KINASE_DOM"/>
    <property type="match status" value="1"/>
</dbReference>
<dbReference type="InterPro" id="IPR032675">
    <property type="entry name" value="LRR_dom_sf"/>
</dbReference>
<dbReference type="InterPro" id="IPR003121">
    <property type="entry name" value="SWIB_MDM2_domain"/>
</dbReference>
<dbReference type="InterPro" id="IPR051824">
    <property type="entry name" value="LRR_Rcpt-Like_S/T_Kinase"/>
</dbReference>
<evidence type="ECO:0000256" key="6">
    <source>
        <dbReference type="ARBA" id="ARBA00023136"/>
    </source>
</evidence>
<feature type="domain" description="DM2" evidence="10">
    <location>
        <begin position="981"/>
        <end position="1058"/>
    </location>
</feature>
<dbReference type="PANTHER" id="PTHR48006:SF80">
    <property type="entry name" value="PROTEIN KINASE DOMAIN-CONTAINING PROTEIN"/>
    <property type="match status" value="1"/>
</dbReference>
<evidence type="ECO:0000256" key="5">
    <source>
        <dbReference type="ARBA" id="ARBA00022989"/>
    </source>
</evidence>
<keyword evidence="12" id="KW-1185">Reference proteome</keyword>
<feature type="region of interest" description="Disordered" evidence="7">
    <location>
        <begin position="681"/>
        <end position="724"/>
    </location>
</feature>
<feature type="domain" description="Protein kinase" evidence="9">
    <location>
        <begin position="406"/>
        <end position="675"/>
    </location>
</feature>
<proteinExistence type="predicted"/>
<dbReference type="Pfam" id="PF00560">
    <property type="entry name" value="LRR_1"/>
    <property type="match status" value="1"/>
</dbReference>
<evidence type="ECO:0000313" key="12">
    <source>
        <dbReference type="Proteomes" id="UP000823674"/>
    </source>
</evidence>
<evidence type="ECO:0000256" key="7">
    <source>
        <dbReference type="SAM" id="MobiDB-lite"/>
    </source>
</evidence>
<feature type="compositionally biased region" description="Polar residues" evidence="7">
    <location>
        <begin position="690"/>
        <end position="706"/>
    </location>
</feature>
<evidence type="ECO:0000256" key="2">
    <source>
        <dbReference type="ARBA" id="ARBA00022614"/>
    </source>
</evidence>
<protein>
    <recommendedName>
        <fullName evidence="13">Protein kinase domain-containing protein</fullName>
    </recommendedName>
</protein>
<accession>A0ABQ7MX34</accession>
<organism evidence="11 12">
    <name type="scientific">Brassica rapa subsp. trilocularis</name>
    <dbReference type="NCBI Taxonomy" id="1813537"/>
    <lineage>
        <taxon>Eukaryota</taxon>
        <taxon>Viridiplantae</taxon>
        <taxon>Streptophyta</taxon>
        <taxon>Embryophyta</taxon>
        <taxon>Tracheophyta</taxon>
        <taxon>Spermatophyta</taxon>
        <taxon>Magnoliopsida</taxon>
        <taxon>eudicotyledons</taxon>
        <taxon>Gunneridae</taxon>
        <taxon>Pentapetalae</taxon>
        <taxon>rosids</taxon>
        <taxon>malvids</taxon>
        <taxon>Brassicales</taxon>
        <taxon>Brassicaceae</taxon>
        <taxon>Brassiceae</taxon>
        <taxon>Brassica</taxon>
    </lineage>
</organism>
<feature type="chain" id="PRO_5045554987" description="Protein kinase domain-containing protein" evidence="8">
    <location>
        <begin position="23"/>
        <end position="1195"/>
    </location>
</feature>
<dbReference type="Proteomes" id="UP000823674">
    <property type="component" value="Chromosome A03"/>
</dbReference>
<dbReference type="InterPro" id="IPR036885">
    <property type="entry name" value="SWIB_MDM2_dom_sf"/>
</dbReference>
<name>A0ABQ7MX34_BRACM</name>
<dbReference type="Gene3D" id="3.80.10.10">
    <property type="entry name" value="Ribonuclease Inhibitor"/>
    <property type="match status" value="2"/>
</dbReference>
<dbReference type="InterPro" id="IPR019835">
    <property type="entry name" value="SWIB_domain"/>
</dbReference>
<dbReference type="CDD" id="cd10568">
    <property type="entry name" value="SWIB_like"/>
    <property type="match status" value="1"/>
</dbReference>
<dbReference type="Gene3D" id="1.10.510.10">
    <property type="entry name" value="Transferase(Phosphotransferase) domain 1"/>
    <property type="match status" value="1"/>
</dbReference>
<comment type="subcellular location">
    <subcellularLocation>
        <location evidence="1">Membrane</location>
        <topology evidence="1">Single-pass type I membrane protein</topology>
    </subcellularLocation>
</comment>
<dbReference type="InterPro" id="IPR000719">
    <property type="entry name" value="Prot_kinase_dom"/>
</dbReference>
<dbReference type="PANTHER" id="PTHR48006">
    <property type="entry name" value="LEUCINE-RICH REPEAT-CONTAINING PROTEIN DDB_G0281931-RELATED"/>
    <property type="match status" value="1"/>
</dbReference>
<dbReference type="InterPro" id="IPR001611">
    <property type="entry name" value="Leu-rich_rpt"/>
</dbReference>
<dbReference type="EMBL" id="JADBGQ010000003">
    <property type="protein sequence ID" value="KAG5403192.1"/>
    <property type="molecule type" value="Genomic_DNA"/>
</dbReference>
<comment type="caution">
    <text evidence="11">The sequence shown here is derived from an EMBL/GenBank/DDBJ whole genome shotgun (WGS) entry which is preliminary data.</text>
</comment>
<feature type="compositionally biased region" description="Low complexity" evidence="7">
    <location>
        <begin position="776"/>
        <end position="788"/>
    </location>
</feature>
<keyword evidence="2" id="KW-0433">Leucine-rich repeat</keyword>
<evidence type="ECO:0000256" key="1">
    <source>
        <dbReference type="ARBA" id="ARBA00004479"/>
    </source>
</evidence>
<feature type="region of interest" description="Disordered" evidence="7">
    <location>
        <begin position="769"/>
        <end position="807"/>
    </location>
</feature>
<dbReference type="Pfam" id="PF02201">
    <property type="entry name" value="SWIB"/>
    <property type="match status" value="1"/>
</dbReference>
<keyword evidence="6" id="KW-0472">Membrane</keyword>
<dbReference type="PROSITE" id="PS51925">
    <property type="entry name" value="SWIB_MDM2"/>
    <property type="match status" value="1"/>
</dbReference>
<dbReference type="Pfam" id="PF13855">
    <property type="entry name" value="LRR_8"/>
    <property type="match status" value="2"/>
</dbReference>
<sequence length="1195" mass="131977">MAHSKVLPLLLSCLFFLQNTHQLQNSQTQVLYQLRKHLESPKALESWGSYYGDLCQIPPTPHMSISCEGNSVTELKVMGDKLSKPAGSMFHGSSLPNHTLSKAFLIDSFATTLTRLTSLKALTLVSLGIFGELPGKIHRLCWLESLDLSSNYLFGSVPPDVSRLVRLQSLALDGNYLNGSVPDALNSLSNLTVLALSHNEMYGELPDLSKLDHLHMLDLRENRFDSELPLLPKSLVTVLLSKNSFSGEVSRRFDGLSQLQHLDLSFNQLTGTPSRFLFSLANISYLDLASNKVSGKLPVDLTCGGKLGFVDLSNNRLVGTIPSCLGGSSGERVVKLGGNCLSINGVHEQHQELLCEEAEAKRKGFQSRKIGTLVAVVSGAVLLSAQGVPSCRSFSFEELKEATDDFDSSRFLGEGSLGKLYRGTLENGSSVAIRCMLLSKKFSSQSIRSHLDCLSKLNHPHLLSFLGHCTRTNLEYDPTATILYLVYEYMPKGTYRTHLSESCPEKILTWPDRLGILIEIAKAVHFLHTGVIPGSFNNQLKTNNILLDQHKIAKLSDYGVYAIIEENEKLETKSEGHKSKYNVAKREDDVYNFGFILLESLIGPLPTTKGEDFLLNEMTSFGSQDGRQKIVNPTVLTTSSQESLAIAISIANKCVLLEPSARPSFEDVLWNLQYAAQMQSAADAERKSDTSSAAMSGNNNNPQGSAPSPFRSPGMMPSASVPGGFAQSHMATNFQAPFQFTQAQAMAQAQSKVHAQMQAGMGINQAPQEIGGLGQSSSPSMTTPGSSSNVKRLMRPPSGFPNNTVSPVRTMELTPAARKKKQKLPEKSLQERVAAILPESELYTQLLEFESRVDAALSRKKVDIQEALKNPPCVQKTLRIYVFNTFANQNNNPNADPATWTLKIVGRILEDGVDPETTNPLHPKFSSFFKKVQVSLDQRLYPENPLITWENSRSPAPQEGFEIKRKGNQEFAATIRLEMNYVPEKFKLSTALMDVLGIEVETRPRIIAAIWHYVKARKLQSPNDPSFFNCDAALQKVFGEQKLKFTMVSQKLSHHLSPPPPIHLEHKIKLSGSSPAVSACYDVLVDVPVTIQRDLSNLLANAEKNKEIEACDEAICAAIRKIHEHRRRRAFFLGFSQSPAEFVNALMESQSKDLKVVAGEASRNAERERGSDFFNQPWVEDAVIRYLNRRPAAGN</sequence>
<dbReference type="InterPro" id="IPR011009">
    <property type="entry name" value="Kinase-like_dom_sf"/>
</dbReference>
<keyword evidence="3" id="KW-0812">Transmembrane</keyword>
<keyword evidence="4" id="KW-0677">Repeat</keyword>
<evidence type="ECO:0000259" key="10">
    <source>
        <dbReference type="PROSITE" id="PS51925"/>
    </source>
</evidence>
<dbReference type="SUPFAM" id="SSF52058">
    <property type="entry name" value="L domain-like"/>
    <property type="match status" value="1"/>
</dbReference>
<dbReference type="Gene3D" id="1.10.245.10">
    <property type="entry name" value="SWIB/MDM2 domain"/>
    <property type="match status" value="1"/>
</dbReference>
<reference evidence="11 12" key="1">
    <citation type="submission" date="2021-03" db="EMBL/GenBank/DDBJ databases">
        <authorList>
            <person name="King G.J."/>
            <person name="Bancroft I."/>
            <person name="Baten A."/>
            <person name="Bloomfield J."/>
            <person name="Borpatragohain P."/>
            <person name="He Z."/>
            <person name="Irish N."/>
            <person name="Irwin J."/>
            <person name="Liu K."/>
            <person name="Mauleon R.P."/>
            <person name="Moore J."/>
            <person name="Morris R."/>
            <person name="Ostergaard L."/>
            <person name="Wang B."/>
            <person name="Wells R."/>
        </authorList>
    </citation>
    <scope>NUCLEOTIDE SEQUENCE [LARGE SCALE GENOMIC DNA]</scope>
    <source>
        <strain evidence="11">R-o-18</strain>
        <tissue evidence="11">Leaf</tissue>
    </source>
</reference>
<dbReference type="SUPFAM" id="SSF47592">
    <property type="entry name" value="SWIB/MDM2 domain"/>
    <property type="match status" value="1"/>
</dbReference>
<keyword evidence="5" id="KW-1133">Transmembrane helix</keyword>
<dbReference type="SUPFAM" id="SSF56112">
    <property type="entry name" value="Protein kinase-like (PK-like)"/>
    <property type="match status" value="1"/>
</dbReference>
<dbReference type="SMART" id="SM00151">
    <property type="entry name" value="SWIB"/>
    <property type="match status" value="1"/>
</dbReference>
<evidence type="ECO:0000259" key="9">
    <source>
        <dbReference type="PROSITE" id="PS50011"/>
    </source>
</evidence>
<evidence type="ECO:0008006" key="13">
    <source>
        <dbReference type="Google" id="ProtNLM"/>
    </source>
</evidence>
<dbReference type="Pfam" id="PF07714">
    <property type="entry name" value="PK_Tyr_Ser-Thr"/>
    <property type="match status" value="1"/>
</dbReference>
<evidence type="ECO:0000256" key="3">
    <source>
        <dbReference type="ARBA" id="ARBA00022692"/>
    </source>
</evidence>
<evidence type="ECO:0000313" key="11">
    <source>
        <dbReference type="EMBL" id="KAG5403192.1"/>
    </source>
</evidence>
<feature type="signal peptide" evidence="8">
    <location>
        <begin position="1"/>
        <end position="22"/>
    </location>
</feature>
<keyword evidence="8" id="KW-0732">Signal</keyword>
<dbReference type="Gene3D" id="3.30.200.20">
    <property type="entry name" value="Phosphorylase Kinase, domain 1"/>
    <property type="match status" value="1"/>
</dbReference>
<dbReference type="InterPro" id="IPR001245">
    <property type="entry name" value="Ser-Thr/Tyr_kinase_cat_dom"/>
</dbReference>
<evidence type="ECO:0000256" key="4">
    <source>
        <dbReference type="ARBA" id="ARBA00022737"/>
    </source>
</evidence>